<accession>A0A9Q9HHD2</accession>
<gene>
    <name evidence="4" type="ORF">K3X48_15285</name>
</gene>
<dbReference type="InterPro" id="IPR000873">
    <property type="entry name" value="AMP-dep_synth/lig_dom"/>
</dbReference>
<feature type="region of interest" description="Disordered" evidence="1">
    <location>
        <begin position="1"/>
        <end position="22"/>
    </location>
</feature>
<evidence type="ECO:0000259" key="2">
    <source>
        <dbReference type="Pfam" id="PF00501"/>
    </source>
</evidence>
<dbReference type="Gene3D" id="3.40.50.12780">
    <property type="entry name" value="N-terminal domain of ligase-like"/>
    <property type="match status" value="1"/>
</dbReference>
<keyword evidence="4" id="KW-0614">Plasmid</keyword>
<dbReference type="Pfam" id="PF13193">
    <property type="entry name" value="AMP-binding_C"/>
    <property type="match status" value="1"/>
</dbReference>
<dbReference type="Pfam" id="PF00501">
    <property type="entry name" value="AMP-binding"/>
    <property type="match status" value="1"/>
</dbReference>
<organism evidence="4 5">
    <name type="scientific">Aliiroseovarius crassostreae</name>
    <dbReference type="NCBI Taxonomy" id="154981"/>
    <lineage>
        <taxon>Bacteria</taxon>
        <taxon>Pseudomonadati</taxon>
        <taxon>Pseudomonadota</taxon>
        <taxon>Alphaproteobacteria</taxon>
        <taxon>Rhodobacterales</taxon>
        <taxon>Paracoccaceae</taxon>
        <taxon>Aliiroseovarius</taxon>
    </lineage>
</organism>
<proteinExistence type="predicted"/>
<dbReference type="PANTHER" id="PTHR45527:SF1">
    <property type="entry name" value="FATTY ACID SYNTHASE"/>
    <property type="match status" value="1"/>
</dbReference>
<dbReference type="PANTHER" id="PTHR45527">
    <property type="entry name" value="NONRIBOSOMAL PEPTIDE SYNTHETASE"/>
    <property type="match status" value="1"/>
</dbReference>
<dbReference type="GO" id="GO:0043041">
    <property type="term" value="P:amino acid activation for nonribosomal peptide biosynthetic process"/>
    <property type="evidence" value="ECO:0007669"/>
    <property type="project" value="TreeGrafter"/>
</dbReference>
<evidence type="ECO:0000256" key="1">
    <source>
        <dbReference type="SAM" id="MobiDB-lite"/>
    </source>
</evidence>
<dbReference type="AlphaFoldDB" id="A0A9Q9HHD2"/>
<dbReference type="GO" id="GO:0005737">
    <property type="term" value="C:cytoplasm"/>
    <property type="evidence" value="ECO:0007669"/>
    <property type="project" value="TreeGrafter"/>
</dbReference>
<evidence type="ECO:0000313" key="4">
    <source>
        <dbReference type="EMBL" id="UWP97192.1"/>
    </source>
</evidence>
<feature type="domain" description="AMP-binding enzyme C-terminal" evidence="3">
    <location>
        <begin position="435"/>
        <end position="514"/>
    </location>
</feature>
<dbReference type="GO" id="GO:0044550">
    <property type="term" value="P:secondary metabolite biosynthetic process"/>
    <property type="evidence" value="ECO:0007669"/>
    <property type="project" value="TreeGrafter"/>
</dbReference>
<dbReference type="GO" id="GO:0031177">
    <property type="term" value="F:phosphopantetheine binding"/>
    <property type="evidence" value="ECO:0007669"/>
    <property type="project" value="TreeGrafter"/>
</dbReference>
<dbReference type="Gene3D" id="3.30.300.30">
    <property type="match status" value="1"/>
</dbReference>
<feature type="domain" description="AMP-dependent synthetase/ligase" evidence="2">
    <location>
        <begin position="47"/>
        <end position="381"/>
    </location>
</feature>
<dbReference type="EMBL" id="CP080777">
    <property type="protein sequence ID" value="UWP97192.1"/>
    <property type="molecule type" value="Genomic_DNA"/>
</dbReference>
<dbReference type="SUPFAM" id="SSF56801">
    <property type="entry name" value="Acetyl-CoA synthetase-like"/>
    <property type="match status" value="1"/>
</dbReference>
<dbReference type="InterPro" id="IPR045851">
    <property type="entry name" value="AMP-bd_C_sf"/>
</dbReference>
<dbReference type="PROSITE" id="PS00455">
    <property type="entry name" value="AMP_BINDING"/>
    <property type="match status" value="1"/>
</dbReference>
<reference evidence="4" key="1">
    <citation type="submission" date="2021-08" db="EMBL/GenBank/DDBJ databases">
        <authorList>
            <person name="Nwanade C."/>
            <person name="Wang M."/>
            <person name="Masoudi A."/>
            <person name="Yu Z."/>
            <person name="Liu J."/>
        </authorList>
    </citation>
    <scope>NUCLEOTIDE SEQUENCE</scope>
    <source>
        <strain evidence="4">S056</strain>
        <plasmid evidence="4">unnamed1</plasmid>
    </source>
</reference>
<sequence length="529" mass="56473">MPDTAISPALTPRNTDQIPSPASGPGAFFQQLQCKILATPAAKIFGADGQAIHYPDLLATVAKLAVKLPASSPLCDQVVAICTQKTPAGLAAVLAALAAGQAYAPLDPTHPSTRLLHILDDLHPAALIVDDVTAPKLLGWAEATGTLLINLSTLSDPIRSKGLPPTTGPSQTLAAVLHTSGSTGTPKRVEITASALDVFQDWVVQELDLRPGDCLLSHAPFAFDLSFLDIYASLMAGANLVLADAQAARNGARLLTLLHDCKVTIWHSAPSALKLLAESAATTVFPDLRCVLFAGEPMPDKTLQRLFHLFPNARFINIYGCTETNDTFFYDVPRHATPAPLPLGTPLPYVDYLIIDPAGIPLTGPCEGELWVRCPTMMRGYGNAALTARAMVHHKGRRYFRSGDQVRRDATGCLHFVGRNDSMVKLSGVRVDLNEIETLLLSHPKVGEAACFLTETAAGKELNAWVSASSSTAGAPDLTTLDLRKHLAAHLPAASLPRRYQILSDPLPKNSNGKTCRKQLAVRAMEDIA</sequence>
<dbReference type="InterPro" id="IPR020845">
    <property type="entry name" value="AMP-binding_CS"/>
</dbReference>
<name>A0A9Q9HHD2_9RHOB</name>
<dbReference type="InterPro" id="IPR042099">
    <property type="entry name" value="ANL_N_sf"/>
</dbReference>
<protein>
    <submittedName>
        <fullName evidence="4">AMP-binding protein</fullName>
    </submittedName>
</protein>
<dbReference type="Proteomes" id="UP001057991">
    <property type="component" value="Plasmid unnamed1"/>
</dbReference>
<geneLocation type="plasmid" evidence="4 5">
    <name>unnamed1</name>
</geneLocation>
<dbReference type="RefSeq" id="WP_259807049.1">
    <property type="nucleotide sequence ID" value="NZ_CP080777.1"/>
</dbReference>
<evidence type="ECO:0000313" key="5">
    <source>
        <dbReference type="Proteomes" id="UP001057991"/>
    </source>
</evidence>
<evidence type="ECO:0000259" key="3">
    <source>
        <dbReference type="Pfam" id="PF13193"/>
    </source>
</evidence>
<dbReference type="InterPro" id="IPR025110">
    <property type="entry name" value="AMP-bd_C"/>
</dbReference>